<dbReference type="InterPro" id="IPR001451">
    <property type="entry name" value="Hexapep"/>
</dbReference>
<dbReference type="InterPro" id="IPR051159">
    <property type="entry name" value="Hexapeptide_acetyltransf"/>
</dbReference>
<organism evidence="3">
    <name type="scientific">marine sediment metagenome</name>
    <dbReference type="NCBI Taxonomy" id="412755"/>
    <lineage>
        <taxon>unclassified sequences</taxon>
        <taxon>metagenomes</taxon>
        <taxon>ecological metagenomes</taxon>
    </lineage>
</organism>
<evidence type="ECO:0000256" key="1">
    <source>
        <dbReference type="ARBA" id="ARBA00007274"/>
    </source>
</evidence>
<dbReference type="AlphaFoldDB" id="X1D2M8"/>
<proteinExistence type="inferred from homology"/>
<evidence type="ECO:0008006" key="4">
    <source>
        <dbReference type="Google" id="ProtNLM"/>
    </source>
</evidence>
<protein>
    <recommendedName>
        <fullName evidence="4">Maltose/galactoside acetyltransferase domain-containing protein</fullName>
    </recommendedName>
</protein>
<dbReference type="PROSITE" id="PS00101">
    <property type="entry name" value="HEXAPEP_TRANSFERASES"/>
    <property type="match status" value="1"/>
</dbReference>
<dbReference type="SUPFAM" id="SSF51161">
    <property type="entry name" value="Trimeric LpxA-like enzymes"/>
    <property type="match status" value="1"/>
</dbReference>
<dbReference type="EMBL" id="BART01028504">
    <property type="protein sequence ID" value="GAG90766.1"/>
    <property type="molecule type" value="Genomic_DNA"/>
</dbReference>
<dbReference type="PANTHER" id="PTHR23416">
    <property type="entry name" value="SIALIC ACID SYNTHASE-RELATED"/>
    <property type="match status" value="1"/>
</dbReference>
<name>X1D2M8_9ZZZZ</name>
<dbReference type="InterPro" id="IPR011004">
    <property type="entry name" value="Trimer_LpxA-like_sf"/>
</dbReference>
<evidence type="ECO:0000256" key="2">
    <source>
        <dbReference type="ARBA" id="ARBA00022679"/>
    </source>
</evidence>
<dbReference type="Pfam" id="PF00132">
    <property type="entry name" value="Hexapep"/>
    <property type="match status" value="1"/>
</dbReference>
<gene>
    <name evidence="3" type="ORF">S01H4_50236</name>
</gene>
<comment type="caution">
    <text evidence="3">The sequence shown here is derived from an EMBL/GenBank/DDBJ whole genome shotgun (WGS) entry which is preliminary data.</text>
</comment>
<keyword evidence="2" id="KW-0808">Transferase</keyword>
<dbReference type="PANTHER" id="PTHR23416:SF23">
    <property type="entry name" value="ACETYLTRANSFERASE C18B11.09C-RELATED"/>
    <property type="match status" value="1"/>
</dbReference>
<dbReference type="InterPro" id="IPR018357">
    <property type="entry name" value="Hexapep_transf_CS"/>
</dbReference>
<sequence length="150" mass="16267">MMITAQSKSVIPFRPSDAKRVGERCFYLDQIVWLNGEFIELGDDVGFNYGVYVNGFGGLTIGDKSLIGPYSMIHTANHETDPDKPLQEQGWIKQPVTIGKEVWVGMGVLILLGVTIGDGTIVGGGSVVTKDLPPYTVAVGNPCKVIKKRK</sequence>
<comment type="similarity">
    <text evidence="1">Belongs to the transferase hexapeptide repeat family.</text>
</comment>
<evidence type="ECO:0000313" key="3">
    <source>
        <dbReference type="EMBL" id="GAG90766.1"/>
    </source>
</evidence>
<accession>X1D2M8</accession>
<dbReference type="CDD" id="cd04647">
    <property type="entry name" value="LbH_MAT_like"/>
    <property type="match status" value="1"/>
</dbReference>
<dbReference type="GO" id="GO:0008374">
    <property type="term" value="F:O-acyltransferase activity"/>
    <property type="evidence" value="ECO:0007669"/>
    <property type="project" value="TreeGrafter"/>
</dbReference>
<dbReference type="Gene3D" id="2.160.10.10">
    <property type="entry name" value="Hexapeptide repeat proteins"/>
    <property type="match status" value="1"/>
</dbReference>
<reference evidence="3" key="1">
    <citation type="journal article" date="2014" name="Front. Microbiol.">
        <title>High frequency of phylogenetically diverse reductive dehalogenase-homologous genes in deep subseafloor sedimentary metagenomes.</title>
        <authorList>
            <person name="Kawai M."/>
            <person name="Futagami T."/>
            <person name="Toyoda A."/>
            <person name="Takaki Y."/>
            <person name="Nishi S."/>
            <person name="Hori S."/>
            <person name="Arai W."/>
            <person name="Tsubouchi T."/>
            <person name="Morono Y."/>
            <person name="Uchiyama I."/>
            <person name="Ito T."/>
            <person name="Fujiyama A."/>
            <person name="Inagaki F."/>
            <person name="Takami H."/>
        </authorList>
    </citation>
    <scope>NUCLEOTIDE SEQUENCE</scope>
    <source>
        <strain evidence="3">Expedition CK06-06</strain>
    </source>
</reference>